<keyword evidence="5" id="KW-1185">Reference proteome</keyword>
<feature type="domain" description="Carboxymuconolactone decarboxylase-like" evidence="3">
    <location>
        <begin position="80"/>
        <end position="126"/>
    </location>
</feature>
<dbReference type="Gene3D" id="1.20.1290.10">
    <property type="entry name" value="AhpD-like"/>
    <property type="match status" value="1"/>
</dbReference>
<keyword evidence="2" id="KW-0472">Membrane</keyword>
<feature type="compositionally biased region" description="Basic and acidic residues" evidence="1">
    <location>
        <begin position="1"/>
        <end position="11"/>
    </location>
</feature>
<accession>A0A517YFJ3</accession>
<dbReference type="OrthoDB" id="9801997at2"/>
<dbReference type="NCBIfam" id="TIGR00778">
    <property type="entry name" value="ahpD_dom"/>
    <property type="match status" value="1"/>
</dbReference>
<proteinExistence type="predicted"/>
<evidence type="ECO:0000313" key="4">
    <source>
        <dbReference type="EMBL" id="QDU28981.1"/>
    </source>
</evidence>
<dbReference type="SUPFAM" id="SSF69118">
    <property type="entry name" value="AhpD-like"/>
    <property type="match status" value="1"/>
</dbReference>
<dbReference type="Proteomes" id="UP000315017">
    <property type="component" value="Chromosome"/>
</dbReference>
<keyword evidence="2" id="KW-1133">Transmembrane helix</keyword>
<evidence type="ECO:0000256" key="2">
    <source>
        <dbReference type="SAM" id="Phobius"/>
    </source>
</evidence>
<evidence type="ECO:0000256" key="1">
    <source>
        <dbReference type="SAM" id="MobiDB-lite"/>
    </source>
</evidence>
<feature type="region of interest" description="Disordered" evidence="1">
    <location>
        <begin position="1"/>
        <end position="49"/>
    </location>
</feature>
<keyword evidence="2" id="KW-0812">Transmembrane</keyword>
<dbReference type="KEGG" id="aagg:ETAA8_40870"/>
<dbReference type="RefSeq" id="WP_145092143.1">
    <property type="nucleotide sequence ID" value="NZ_CP036274.1"/>
</dbReference>
<dbReference type="GO" id="GO:0051920">
    <property type="term" value="F:peroxiredoxin activity"/>
    <property type="evidence" value="ECO:0007669"/>
    <property type="project" value="InterPro"/>
</dbReference>
<feature type="transmembrane region" description="Helical" evidence="2">
    <location>
        <begin position="207"/>
        <end position="229"/>
    </location>
</feature>
<dbReference type="AlphaFoldDB" id="A0A517YFJ3"/>
<feature type="compositionally biased region" description="Basic and acidic residues" evidence="1">
    <location>
        <begin position="240"/>
        <end position="256"/>
    </location>
</feature>
<name>A0A517YFJ3_9BACT</name>
<dbReference type="EMBL" id="CP036274">
    <property type="protein sequence ID" value="QDU28981.1"/>
    <property type="molecule type" value="Genomic_DNA"/>
</dbReference>
<organism evidence="4 5">
    <name type="scientific">Anatilimnocola aggregata</name>
    <dbReference type="NCBI Taxonomy" id="2528021"/>
    <lineage>
        <taxon>Bacteria</taxon>
        <taxon>Pseudomonadati</taxon>
        <taxon>Planctomycetota</taxon>
        <taxon>Planctomycetia</taxon>
        <taxon>Pirellulales</taxon>
        <taxon>Pirellulaceae</taxon>
        <taxon>Anatilimnocola</taxon>
    </lineage>
</organism>
<gene>
    <name evidence="4" type="ORF">ETAA8_40870</name>
</gene>
<dbReference type="InterPro" id="IPR004675">
    <property type="entry name" value="AhpD_core"/>
</dbReference>
<sequence>MTTRSPEHTSEQHPAGSSLVQKNEATTAADDSSTKYESPATPKKTSKPKRTLTAANFLKTTANCAISFPILIRSVFSPKTSKALREKVMLGVTAINDCRFCAWGHSHWAASQGVSLEEVNQILSNQDNSLAASDPAEAAAILFGQHYAEQLDEIDPESVKNLHNYFSSAQVREIVGYVYFITFTNLSGNTVDALLDRVRGRGRPITFFEGVAGAALAPILFALVALVKLGKVLGTDKRRAARHRVSEDVPPHRDSPSKVLNAADLEDQSEKRVS</sequence>
<dbReference type="InterPro" id="IPR003779">
    <property type="entry name" value="CMD-like"/>
</dbReference>
<dbReference type="InterPro" id="IPR029032">
    <property type="entry name" value="AhpD-like"/>
</dbReference>
<evidence type="ECO:0000259" key="3">
    <source>
        <dbReference type="Pfam" id="PF02627"/>
    </source>
</evidence>
<reference evidence="4 5" key="1">
    <citation type="submission" date="2019-02" db="EMBL/GenBank/DDBJ databases">
        <title>Deep-cultivation of Planctomycetes and their phenomic and genomic characterization uncovers novel biology.</title>
        <authorList>
            <person name="Wiegand S."/>
            <person name="Jogler M."/>
            <person name="Boedeker C."/>
            <person name="Pinto D."/>
            <person name="Vollmers J."/>
            <person name="Rivas-Marin E."/>
            <person name="Kohn T."/>
            <person name="Peeters S.H."/>
            <person name="Heuer A."/>
            <person name="Rast P."/>
            <person name="Oberbeckmann S."/>
            <person name="Bunk B."/>
            <person name="Jeske O."/>
            <person name="Meyerdierks A."/>
            <person name="Storesund J.E."/>
            <person name="Kallscheuer N."/>
            <person name="Luecker S."/>
            <person name="Lage O.M."/>
            <person name="Pohl T."/>
            <person name="Merkel B.J."/>
            <person name="Hornburger P."/>
            <person name="Mueller R.-W."/>
            <person name="Bruemmer F."/>
            <person name="Labrenz M."/>
            <person name="Spormann A.M."/>
            <person name="Op den Camp H."/>
            <person name="Overmann J."/>
            <person name="Amann R."/>
            <person name="Jetten M.S.M."/>
            <person name="Mascher T."/>
            <person name="Medema M.H."/>
            <person name="Devos D.P."/>
            <person name="Kaster A.-K."/>
            <person name="Ovreas L."/>
            <person name="Rohde M."/>
            <person name="Galperin M.Y."/>
            <person name="Jogler C."/>
        </authorList>
    </citation>
    <scope>NUCLEOTIDE SEQUENCE [LARGE SCALE GENOMIC DNA]</scope>
    <source>
        <strain evidence="4 5">ETA_A8</strain>
    </source>
</reference>
<dbReference type="Pfam" id="PF02627">
    <property type="entry name" value="CMD"/>
    <property type="match status" value="1"/>
</dbReference>
<feature type="compositionally biased region" description="Polar residues" evidence="1">
    <location>
        <begin position="18"/>
        <end position="31"/>
    </location>
</feature>
<protein>
    <submittedName>
        <fullName evidence="4">Carboxymuconolactone decarboxylase family protein</fullName>
    </submittedName>
</protein>
<evidence type="ECO:0000313" key="5">
    <source>
        <dbReference type="Proteomes" id="UP000315017"/>
    </source>
</evidence>
<feature type="region of interest" description="Disordered" evidence="1">
    <location>
        <begin position="240"/>
        <end position="274"/>
    </location>
</feature>